<keyword evidence="4" id="KW-1185">Reference proteome</keyword>
<dbReference type="Proteomes" id="UP000297403">
    <property type="component" value="Unassembled WGS sequence"/>
</dbReference>
<dbReference type="PANTHER" id="PTHR22916:SF3">
    <property type="entry name" value="UDP-GLCNAC:BETAGAL BETA-1,3-N-ACETYLGLUCOSAMINYLTRANSFERASE-LIKE PROTEIN 1"/>
    <property type="match status" value="1"/>
</dbReference>
<proteinExistence type="predicted"/>
<dbReference type="EMBL" id="SOFY01000060">
    <property type="protein sequence ID" value="TFC44941.1"/>
    <property type="molecule type" value="Genomic_DNA"/>
</dbReference>
<gene>
    <name evidence="3" type="ORF">E3O49_10905</name>
</gene>
<evidence type="ECO:0000256" key="1">
    <source>
        <dbReference type="SAM" id="MobiDB-lite"/>
    </source>
</evidence>
<feature type="region of interest" description="Disordered" evidence="1">
    <location>
        <begin position="262"/>
        <end position="306"/>
    </location>
</feature>
<feature type="compositionally biased region" description="Basic residues" evidence="1">
    <location>
        <begin position="12"/>
        <end position="24"/>
    </location>
</feature>
<name>A0AAQ2C5L0_9MICO</name>
<dbReference type="PANTHER" id="PTHR22916">
    <property type="entry name" value="GLYCOSYLTRANSFERASE"/>
    <property type="match status" value="1"/>
</dbReference>
<dbReference type="Gene3D" id="3.90.550.10">
    <property type="entry name" value="Spore Coat Polysaccharide Biosynthesis Protein SpsA, Chain A"/>
    <property type="match status" value="1"/>
</dbReference>
<evidence type="ECO:0000259" key="2">
    <source>
        <dbReference type="Pfam" id="PF00535"/>
    </source>
</evidence>
<evidence type="ECO:0000313" key="3">
    <source>
        <dbReference type="EMBL" id="TFC44941.1"/>
    </source>
</evidence>
<reference evidence="3 4" key="1">
    <citation type="submission" date="2019-03" db="EMBL/GenBank/DDBJ databases">
        <title>Genomics of glacier-inhabiting Cryobacterium strains.</title>
        <authorList>
            <person name="Liu Q."/>
            <person name="Xin Y.-H."/>
        </authorList>
    </citation>
    <scope>NUCLEOTIDE SEQUENCE [LARGE SCALE GENOMIC DNA]</scope>
    <source>
        <strain evidence="4">TMT1-22</strain>
    </source>
</reference>
<feature type="region of interest" description="Disordered" evidence="1">
    <location>
        <begin position="1"/>
        <end position="28"/>
    </location>
</feature>
<protein>
    <submittedName>
        <fullName evidence="3">Glycosyltransferase family 2 protein</fullName>
    </submittedName>
</protein>
<evidence type="ECO:0000313" key="4">
    <source>
        <dbReference type="Proteomes" id="UP000297403"/>
    </source>
</evidence>
<dbReference type="GO" id="GO:0016758">
    <property type="term" value="F:hexosyltransferase activity"/>
    <property type="evidence" value="ECO:0007669"/>
    <property type="project" value="UniProtKB-ARBA"/>
</dbReference>
<dbReference type="InterPro" id="IPR029044">
    <property type="entry name" value="Nucleotide-diphossugar_trans"/>
</dbReference>
<dbReference type="SUPFAM" id="SSF53448">
    <property type="entry name" value="Nucleotide-diphospho-sugar transferases"/>
    <property type="match status" value="1"/>
</dbReference>
<comment type="caution">
    <text evidence="3">The sequence shown here is derived from an EMBL/GenBank/DDBJ whole genome shotgun (WGS) entry which is preliminary data.</text>
</comment>
<sequence length="637" mass="70527">MGDHGGGAGRLRVLRPRHPGRRGGGKPELAPLLLADGQRVACALPLRRRCGPHDRNCRGRRSGLHLGVPRLDRLPCDFPRSPWGHPSEIGRRAPRIASPALLRAGFRGGNSRADRRISHHVQPHVLTSGRRVVGRFTACRSAHPCSDYDPPPSFSGGGNCVLRESARPGPPCPWAAGWAHHRDLRRRGGSGVVDWPVADVDLWSRLRRGRCRTRAVDPRRRGHGGSYPDRSGRAGLRTPPCLHARMDRGDVRKLRPSYDSGLVGCSGHPEPVRVSSDRDSRAWSWDSRRRRQAATTSDRGRNVSDAPRPVRFSVVMPAFNSVATIGRAIRSVLAQTEMDWELLIVDDSSTDRTVDAVRELMIASPEAQIRLIVQTENRGVAAARNAGLAHATGDYVTFLDSDDEYLHDHLAIFAAELTPEIDIVIGGREIVRTDGSVDHAASRGIGVWSGREAVRQAMLDRLTPFPWDKVFRRSLFDTVRFPEGAARFEDMVTNIVLYSHARMVKAVATPTYRYFISGQSLTWGRVPTLADTTVALDYLATHLRHEFTVGMYANPLRSMRTLISLLVAQTAISRGHTSAEARNSVRQCRRAVRVPDVWATLRAEPRLGIAALLFKTAPSVYTAAYRRHVKRAFGMTA</sequence>
<accession>A0AAQ2C5L0</accession>
<organism evidence="3 4">
    <name type="scientific">Cryobacterium shii</name>
    <dbReference type="NCBI Taxonomy" id="1259235"/>
    <lineage>
        <taxon>Bacteria</taxon>
        <taxon>Bacillati</taxon>
        <taxon>Actinomycetota</taxon>
        <taxon>Actinomycetes</taxon>
        <taxon>Micrococcales</taxon>
        <taxon>Microbacteriaceae</taxon>
        <taxon>Cryobacterium</taxon>
    </lineage>
</organism>
<feature type="domain" description="Glycosyltransferase 2-like" evidence="2">
    <location>
        <begin position="313"/>
        <end position="476"/>
    </location>
</feature>
<dbReference type="CDD" id="cd00761">
    <property type="entry name" value="Glyco_tranf_GTA_type"/>
    <property type="match status" value="1"/>
</dbReference>
<feature type="region of interest" description="Disordered" evidence="1">
    <location>
        <begin position="216"/>
        <end position="242"/>
    </location>
</feature>
<dbReference type="AlphaFoldDB" id="A0AAQ2C5L0"/>
<dbReference type="InterPro" id="IPR001173">
    <property type="entry name" value="Glyco_trans_2-like"/>
</dbReference>
<dbReference type="Pfam" id="PF00535">
    <property type="entry name" value="Glycos_transf_2"/>
    <property type="match status" value="1"/>
</dbReference>